<feature type="compositionally biased region" description="Polar residues" evidence="1">
    <location>
        <begin position="185"/>
        <end position="197"/>
    </location>
</feature>
<dbReference type="RefSeq" id="XP_066073605.1">
    <property type="nucleotide sequence ID" value="XM_066217508.1"/>
</dbReference>
<sequence length="197" mass="21444">MSDDRAQQCRNGDTSSSIGYNNRSTNNAINNGRRLSRISTSSEEGNVESRWSVSSSDEEDEEDLVNVGAYSPSNGPPLPRYEFVTSRTNSSTRRRADPLNSISVQYSVEDPEDPAPDYHSNPPSYHSGPNSNRNSRSFQNDDDMTIDTQTPSTHSGSSSSSSQTPRDQSSTRNGHTDTDQRLSDAGSNSDLGNGSIN</sequence>
<evidence type="ECO:0000256" key="1">
    <source>
        <dbReference type="SAM" id="MobiDB-lite"/>
    </source>
</evidence>
<reference evidence="2 3" key="1">
    <citation type="submission" date="2024-01" db="EMBL/GenBank/DDBJ databases">
        <title>Comparative genomics of Cryptococcus and Kwoniella reveals pathogenesis evolution and contrasting modes of karyotype evolution via chromosome fusion or intercentromeric recombination.</title>
        <authorList>
            <person name="Coelho M.A."/>
            <person name="David-Palma M."/>
            <person name="Shea T."/>
            <person name="Bowers K."/>
            <person name="McGinley-Smith S."/>
            <person name="Mohammad A.W."/>
            <person name="Gnirke A."/>
            <person name="Yurkov A.M."/>
            <person name="Nowrousian M."/>
            <person name="Sun S."/>
            <person name="Cuomo C.A."/>
            <person name="Heitman J."/>
        </authorList>
    </citation>
    <scope>NUCLEOTIDE SEQUENCE [LARGE SCALE GENOMIC DNA]</scope>
    <source>
        <strain evidence="2 3">CBS 6074</strain>
    </source>
</reference>
<keyword evidence="3" id="KW-1185">Reference proteome</keyword>
<feature type="compositionally biased region" description="Polar residues" evidence="1">
    <location>
        <begin position="121"/>
        <end position="138"/>
    </location>
</feature>
<organism evidence="2 3">
    <name type="scientific">Kwoniella dendrophila CBS 6074</name>
    <dbReference type="NCBI Taxonomy" id="1295534"/>
    <lineage>
        <taxon>Eukaryota</taxon>
        <taxon>Fungi</taxon>
        <taxon>Dikarya</taxon>
        <taxon>Basidiomycota</taxon>
        <taxon>Agaricomycotina</taxon>
        <taxon>Tremellomycetes</taxon>
        <taxon>Tremellales</taxon>
        <taxon>Cryptococcaceae</taxon>
        <taxon>Kwoniella</taxon>
    </lineage>
</organism>
<feature type="compositionally biased region" description="Polar residues" evidence="1">
    <location>
        <begin position="8"/>
        <end position="30"/>
    </location>
</feature>
<feature type="compositionally biased region" description="Low complexity" evidence="1">
    <location>
        <begin position="148"/>
        <end position="171"/>
    </location>
</feature>
<dbReference type="GeneID" id="91092393"/>
<feature type="region of interest" description="Disordered" evidence="1">
    <location>
        <begin position="1"/>
        <end position="197"/>
    </location>
</feature>
<protein>
    <submittedName>
        <fullName evidence="2">Uncharacterized protein</fullName>
    </submittedName>
</protein>
<dbReference type="EMBL" id="CP144099">
    <property type="protein sequence ID" value="WWC86842.1"/>
    <property type="molecule type" value="Genomic_DNA"/>
</dbReference>
<proteinExistence type="predicted"/>
<accession>A0AAX4JN56</accession>
<gene>
    <name evidence="2" type="ORF">L201_001721</name>
</gene>
<evidence type="ECO:0000313" key="2">
    <source>
        <dbReference type="EMBL" id="WWC86842.1"/>
    </source>
</evidence>
<dbReference type="AlphaFoldDB" id="A0AAX4JN56"/>
<evidence type="ECO:0000313" key="3">
    <source>
        <dbReference type="Proteomes" id="UP001355207"/>
    </source>
</evidence>
<dbReference type="Proteomes" id="UP001355207">
    <property type="component" value="Chromosome 2"/>
</dbReference>
<name>A0AAX4JN56_9TREE</name>